<feature type="transmembrane region" description="Helical" evidence="1">
    <location>
        <begin position="88"/>
        <end position="111"/>
    </location>
</feature>
<protein>
    <submittedName>
        <fullName evidence="2">DUF1109 domain-containing protein</fullName>
    </submittedName>
</protein>
<keyword evidence="1" id="KW-0472">Membrane</keyword>
<gene>
    <name evidence="2" type="ORF">FJV41_30425</name>
</gene>
<dbReference type="Proteomes" id="UP000315369">
    <property type="component" value="Unassembled WGS sequence"/>
</dbReference>
<dbReference type="AlphaFoldDB" id="A0A540WUR0"/>
<accession>A0A540WUR0</accession>
<evidence type="ECO:0000313" key="3">
    <source>
        <dbReference type="Proteomes" id="UP000315369"/>
    </source>
</evidence>
<dbReference type="OrthoDB" id="5382633at2"/>
<dbReference type="EMBL" id="VIFM01000151">
    <property type="protein sequence ID" value="TQF12174.1"/>
    <property type="molecule type" value="Genomic_DNA"/>
</dbReference>
<feature type="transmembrane region" description="Helical" evidence="1">
    <location>
        <begin position="240"/>
        <end position="261"/>
    </location>
</feature>
<evidence type="ECO:0000313" key="2">
    <source>
        <dbReference type="EMBL" id="TQF12174.1"/>
    </source>
</evidence>
<keyword evidence="3" id="KW-1185">Reference proteome</keyword>
<keyword evidence="1" id="KW-0812">Transmembrane</keyword>
<name>A0A540WUR0_9BACT</name>
<organism evidence="2 3">
    <name type="scientific">Myxococcus llanfairpwllgwyngyllgogerychwyrndrobwllllantysiliogogogochensis</name>
    <dbReference type="NCBI Taxonomy" id="2590453"/>
    <lineage>
        <taxon>Bacteria</taxon>
        <taxon>Pseudomonadati</taxon>
        <taxon>Myxococcota</taxon>
        <taxon>Myxococcia</taxon>
        <taxon>Myxococcales</taxon>
        <taxon>Cystobacterineae</taxon>
        <taxon>Myxococcaceae</taxon>
        <taxon>Myxococcus</taxon>
    </lineage>
</organism>
<proteinExistence type="predicted"/>
<keyword evidence="1" id="KW-1133">Transmembrane helix</keyword>
<feature type="transmembrane region" description="Helical" evidence="1">
    <location>
        <begin position="216"/>
        <end position="234"/>
    </location>
</feature>
<sequence length="272" mass="27668">MTPECSRVMDCLGEALPPELTKHVASCEDCQVVTGGFDLLGGPSHATASTLPTASASSEDDEQTLPGHDTARRFALETLAKQPMARPWWHGLALLVGVHAAMVGVGLTLLSRRGGWVGNASPPGLVVGVGVVILALLGAGAFVALSPRRRVVPWAGVLAFAGALGVTVVLTGSGQQGRALLAGVLGCAGTELAVTVVPLAVTLALLSRSAYHPARALAAGLSAGSVSLLVLHVHCPDGTAAHLLWGHVVPWLGLAGIAVLLRSLLPTRSYAP</sequence>
<feature type="transmembrane region" description="Helical" evidence="1">
    <location>
        <begin position="179"/>
        <end position="204"/>
    </location>
</feature>
<feature type="transmembrane region" description="Helical" evidence="1">
    <location>
        <begin position="123"/>
        <end position="145"/>
    </location>
</feature>
<reference evidence="2 3" key="1">
    <citation type="submission" date="2019-06" db="EMBL/GenBank/DDBJ databases">
        <authorList>
            <person name="Livingstone P."/>
            <person name="Whitworth D."/>
        </authorList>
    </citation>
    <scope>NUCLEOTIDE SEQUENCE [LARGE SCALE GENOMIC DNA]</scope>
    <source>
        <strain evidence="2 3">AM401</strain>
    </source>
</reference>
<dbReference type="RefSeq" id="WP_141646088.1">
    <property type="nucleotide sequence ID" value="NZ_VIFM01000151.1"/>
</dbReference>
<comment type="caution">
    <text evidence="2">The sequence shown here is derived from an EMBL/GenBank/DDBJ whole genome shotgun (WGS) entry which is preliminary data.</text>
</comment>
<feature type="transmembrane region" description="Helical" evidence="1">
    <location>
        <begin position="152"/>
        <end position="173"/>
    </location>
</feature>
<evidence type="ECO:0000256" key="1">
    <source>
        <dbReference type="SAM" id="Phobius"/>
    </source>
</evidence>